<dbReference type="EMBL" id="VIGI01000011">
    <property type="protein sequence ID" value="KAB8294015.1"/>
    <property type="molecule type" value="Genomic_DNA"/>
</dbReference>
<evidence type="ECO:0000313" key="3">
    <source>
        <dbReference type="Proteomes" id="UP000326757"/>
    </source>
</evidence>
<proteinExistence type="predicted"/>
<sequence>MAFLAVHSFEGGGSRVFLFNTTFFLLVDTCSFYHDGWMKGSGSYELWDETIRTYSCLGSQRWIKRRVSIVVFLGDDAYMYIYFIYFIYCSYLEDV</sequence>
<dbReference type="AlphaFoldDB" id="A0A5N6JY27"/>
<accession>A0A5N6JY27</accession>
<keyword evidence="1" id="KW-1133">Transmembrane helix</keyword>
<feature type="transmembrane region" description="Helical" evidence="1">
    <location>
        <begin position="67"/>
        <end position="88"/>
    </location>
</feature>
<evidence type="ECO:0000256" key="1">
    <source>
        <dbReference type="SAM" id="Phobius"/>
    </source>
</evidence>
<name>A0A5N6JY27_MONLA</name>
<organism evidence="2 3">
    <name type="scientific">Monilinia laxa</name>
    <name type="common">Brown rot fungus</name>
    <name type="synonym">Sclerotinia laxa</name>
    <dbReference type="NCBI Taxonomy" id="61186"/>
    <lineage>
        <taxon>Eukaryota</taxon>
        <taxon>Fungi</taxon>
        <taxon>Dikarya</taxon>
        <taxon>Ascomycota</taxon>
        <taxon>Pezizomycotina</taxon>
        <taxon>Leotiomycetes</taxon>
        <taxon>Helotiales</taxon>
        <taxon>Sclerotiniaceae</taxon>
        <taxon>Monilinia</taxon>
    </lineage>
</organism>
<reference evidence="2 3" key="1">
    <citation type="submission" date="2019-06" db="EMBL/GenBank/DDBJ databases">
        <title>Genome Sequence of the Brown Rot Fungal Pathogen Monilinia laxa.</title>
        <authorList>
            <person name="De Miccolis Angelini R.M."/>
            <person name="Landi L."/>
            <person name="Abate D."/>
            <person name="Pollastro S."/>
            <person name="Romanazzi G."/>
            <person name="Faretra F."/>
        </authorList>
    </citation>
    <scope>NUCLEOTIDE SEQUENCE [LARGE SCALE GENOMIC DNA]</scope>
    <source>
        <strain evidence="2 3">Mlax316</strain>
    </source>
</reference>
<protein>
    <submittedName>
        <fullName evidence="2">Uncharacterized protein</fullName>
    </submittedName>
</protein>
<evidence type="ECO:0000313" key="2">
    <source>
        <dbReference type="EMBL" id="KAB8294015.1"/>
    </source>
</evidence>
<keyword evidence="3" id="KW-1185">Reference proteome</keyword>
<comment type="caution">
    <text evidence="2">The sequence shown here is derived from an EMBL/GenBank/DDBJ whole genome shotgun (WGS) entry which is preliminary data.</text>
</comment>
<dbReference type="Proteomes" id="UP000326757">
    <property type="component" value="Unassembled WGS sequence"/>
</dbReference>
<keyword evidence="1" id="KW-0472">Membrane</keyword>
<keyword evidence="1" id="KW-0812">Transmembrane</keyword>
<gene>
    <name evidence="2" type="ORF">EYC80_009477</name>
</gene>